<dbReference type="Proteomes" id="UP000036700">
    <property type="component" value="Chromosome"/>
</dbReference>
<evidence type="ECO:0000259" key="2">
    <source>
        <dbReference type="Pfam" id="PF25876"/>
    </source>
</evidence>
<dbReference type="KEGG" id="ptx:ABW99_05410"/>
<dbReference type="AlphaFoldDB" id="A0A0G3ETX6"/>
<dbReference type="InterPro" id="IPR058792">
    <property type="entry name" value="Beta-barrel_RND_2"/>
</dbReference>
<dbReference type="Gene3D" id="1.10.287.470">
    <property type="entry name" value="Helix hairpin bin"/>
    <property type="match status" value="2"/>
</dbReference>
<organism evidence="5 6">
    <name type="scientific">Pandoraea thiooxydans</name>
    <dbReference type="NCBI Taxonomy" id="445709"/>
    <lineage>
        <taxon>Bacteria</taxon>
        <taxon>Pseudomonadati</taxon>
        <taxon>Pseudomonadota</taxon>
        <taxon>Betaproteobacteria</taxon>
        <taxon>Burkholderiales</taxon>
        <taxon>Burkholderiaceae</taxon>
        <taxon>Pandoraea</taxon>
    </lineage>
</organism>
<dbReference type="InterPro" id="IPR058624">
    <property type="entry name" value="MdtA-like_HH"/>
</dbReference>
<keyword evidence="6" id="KW-1185">Reference proteome</keyword>
<proteinExistence type="predicted"/>
<feature type="transmembrane region" description="Helical" evidence="1">
    <location>
        <begin position="24"/>
        <end position="44"/>
    </location>
</feature>
<evidence type="ECO:0000259" key="4">
    <source>
        <dbReference type="Pfam" id="PF25954"/>
    </source>
</evidence>
<dbReference type="PANTHER" id="PTHR30386">
    <property type="entry name" value="MEMBRANE FUSION SUBUNIT OF EMRAB-TOLC MULTIDRUG EFFLUX PUMP"/>
    <property type="match status" value="1"/>
</dbReference>
<keyword evidence="1" id="KW-1133">Transmembrane helix</keyword>
<dbReference type="OrthoDB" id="9811754at2"/>
<evidence type="ECO:0000313" key="6">
    <source>
        <dbReference type="Proteomes" id="UP000036700"/>
    </source>
</evidence>
<dbReference type="PATRIC" id="fig|445709.3.peg.1165"/>
<dbReference type="Pfam" id="PF25876">
    <property type="entry name" value="HH_MFP_RND"/>
    <property type="match status" value="1"/>
</dbReference>
<name>A0A0G3ETX6_9BURK</name>
<sequence>MTSNALPAAAAGGQWRTYGRKRRIALALAATLIVVAVVFVIRWWTVGRFVELTDDAYVGGNVTQISPHVAGYVAQILVRDNQFVRAGTPLVRLDAHDYQAALTAAQAGVLRRTAALGRLHAQQSLEQALIRQAQAELAAEQAKAHFANLDAQRYRHLAQTQAGTRQDAERAHAAARTAHAEVAAAEAGVRAAGERLAVTGTRIAEAQAALAQAGASLATARLDLGYTELRAPVDGYVADRSAHPGTYVSAGTPLLSIVPARGLWVDANFKEDQLHDIKPGDPVDVVADALPGTTFRGHVQSLSPATGAVFSVIPPQNATGNFTKIVQRVPVRIALDGKAAVLGALRPGLSTSVSVDTRGARMAGSGQ</sequence>
<gene>
    <name evidence="5" type="ORF">ABW99_05410</name>
</gene>
<dbReference type="Pfam" id="PF25954">
    <property type="entry name" value="Beta-barrel_RND_2"/>
    <property type="match status" value="1"/>
</dbReference>
<keyword evidence="1" id="KW-0812">Transmembrane</keyword>
<dbReference type="STRING" id="445709.ABW99_05410"/>
<dbReference type="InterPro" id="IPR058625">
    <property type="entry name" value="MdtA-like_BSH"/>
</dbReference>
<keyword evidence="1" id="KW-0472">Membrane</keyword>
<dbReference type="SUPFAM" id="SSF111369">
    <property type="entry name" value="HlyD-like secretion proteins"/>
    <property type="match status" value="2"/>
</dbReference>
<evidence type="ECO:0000259" key="3">
    <source>
        <dbReference type="Pfam" id="PF25917"/>
    </source>
</evidence>
<evidence type="ECO:0000313" key="5">
    <source>
        <dbReference type="EMBL" id="AKJ70385.1"/>
    </source>
</evidence>
<protein>
    <submittedName>
        <fullName evidence="5">Hemolysin D</fullName>
    </submittedName>
</protein>
<dbReference type="Gene3D" id="2.40.50.100">
    <property type="match status" value="1"/>
</dbReference>
<accession>A0A0G3ETX6</accession>
<dbReference type="InterPro" id="IPR050739">
    <property type="entry name" value="MFP"/>
</dbReference>
<dbReference type="GO" id="GO:0055085">
    <property type="term" value="P:transmembrane transport"/>
    <property type="evidence" value="ECO:0007669"/>
    <property type="project" value="InterPro"/>
</dbReference>
<feature type="domain" description="Multidrug resistance protein MdtA-like alpha-helical hairpin" evidence="2">
    <location>
        <begin position="131"/>
        <end position="196"/>
    </location>
</feature>
<dbReference type="EMBL" id="CP011568">
    <property type="protein sequence ID" value="AKJ70385.1"/>
    <property type="molecule type" value="Genomic_DNA"/>
</dbReference>
<dbReference type="PRINTS" id="PR01490">
    <property type="entry name" value="RTXTOXIND"/>
</dbReference>
<feature type="domain" description="Multidrug resistance protein MdtA-like barrel-sandwich hybrid" evidence="3">
    <location>
        <begin position="62"/>
        <end position="257"/>
    </location>
</feature>
<feature type="domain" description="CusB-like beta-barrel" evidence="4">
    <location>
        <begin position="263"/>
        <end position="306"/>
    </location>
</feature>
<dbReference type="Gene3D" id="2.40.30.170">
    <property type="match status" value="1"/>
</dbReference>
<evidence type="ECO:0000256" key="1">
    <source>
        <dbReference type="SAM" id="Phobius"/>
    </source>
</evidence>
<dbReference type="PANTHER" id="PTHR30386:SF24">
    <property type="entry name" value="MULTIDRUG RESISTANCE EFFLUX PUMP"/>
    <property type="match status" value="1"/>
</dbReference>
<dbReference type="Pfam" id="PF25917">
    <property type="entry name" value="BSH_RND"/>
    <property type="match status" value="1"/>
</dbReference>
<reference evidence="6" key="1">
    <citation type="submission" date="2015-06" db="EMBL/GenBank/DDBJ databases">
        <authorList>
            <person name="Lim Y.L."/>
            <person name="Ee R."/>
            <person name="Yong D."/>
            <person name="How K.Y."/>
            <person name="Yin W.F."/>
            <person name="Chan K.G."/>
        </authorList>
    </citation>
    <scope>NUCLEOTIDE SEQUENCE [LARGE SCALE GENOMIC DNA]</scope>
    <source>
        <strain evidence="6">DSM 25325</strain>
    </source>
</reference>